<sequence>MSVIVTGGAGFIGSCIIRELNDAGIEDIIVVDNIAKTEKWRNLVNKKYTRYINKDEFLSKLPSFKGKISHVIHMGACSATTERDFDYLYRNNLEFSQTLWNFCADENISFIYASSAATYGDGQCGFSDEMDIHKLAPLNGYGYSKQLFDIWAEKQEKTPLQHVGFKFFNVYGPNEYFKGSMASVILHGYRSVKQEGVIKLFKSYKEGYEDGGQTRDFVYVKDICSVIRYMMDNPHINGLFNLGTGHARTFRALGESVFAALNIPTNIEYIEMPETLRPKYQYFTEASMDKLRKVGYTKPFYSLEEGAKDYVQNYLEHDFLIY</sequence>
<reference evidence="6" key="2">
    <citation type="submission" date="2021-04" db="EMBL/GenBank/DDBJ databases">
        <authorList>
            <person name="Gilroy R."/>
        </authorList>
    </citation>
    <scope>NUCLEOTIDE SEQUENCE</scope>
    <source>
        <strain evidence="6">CHK193-4272</strain>
    </source>
</reference>
<evidence type="ECO:0000256" key="3">
    <source>
        <dbReference type="ARBA" id="ARBA00023277"/>
    </source>
</evidence>
<feature type="active site" description="Proton acceptor" evidence="4">
    <location>
        <position position="141"/>
    </location>
</feature>
<dbReference type="Gene3D" id="3.90.25.10">
    <property type="entry name" value="UDP-galactose 4-epimerase, domain 1"/>
    <property type="match status" value="1"/>
</dbReference>
<keyword evidence="2 4" id="KW-0413">Isomerase</keyword>
<name>A0A9D1PHZ7_9FIRM</name>
<keyword evidence="3 4" id="KW-0119">Carbohydrate metabolism</keyword>
<evidence type="ECO:0000256" key="2">
    <source>
        <dbReference type="ARBA" id="ARBA00023235"/>
    </source>
</evidence>
<evidence type="ECO:0000256" key="1">
    <source>
        <dbReference type="ARBA" id="ARBA00022857"/>
    </source>
</evidence>
<feature type="binding site" evidence="4">
    <location>
        <begin position="201"/>
        <end position="204"/>
    </location>
    <ligand>
        <name>substrate</name>
    </ligand>
</feature>
<comment type="subunit">
    <text evidence="4">Homopentamer.</text>
</comment>
<comment type="function">
    <text evidence="4">Catalyzes the interconversion between ADP-D-glycero-beta-D-manno-heptose and ADP-L-glycero-beta-D-manno-heptose via an epimerization at carbon 6 of the heptose.</text>
</comment>
<feature type="binding site" evidence="4">
    <location>
        <position position="178"/>
    </location>
    <ligand>
        <name>NADP(+)</name>
        <dbReference type="ChEBI" id="CHEBI:58349"/>
    </ligand>
</feature>
<feature type="binding site" evidence="4">
    <location>
        <begin position="32"/>
        <end position="33"/>
    </location>
    <ligand>
        <name>NADP(+)</name>
        <dbReference type="ChEBI" id="CHEBI:58349"/>
    </ligand>
</feature>
<comment type="catalytic activity">
    <reaction evidence="4">
        <text>ADP-D-glycero-beta-D-manno-heptose = ADP-L-glycero-beta-D-manno-heptose</text>
        <dbReference type="Rhea" id="RHEA:17577"/>
        <dbReference type="ChEBI" id="CHEBI:59967"/>
        <dbReference type="ChEBI" id="CHEBI:61506"/>
        <dbReference type="EC" id="5.1.3.20"/>
    </reaction>
</comment>
<dbReference type="Pfam" id="PF01370">
    <property type="entry name" value="Epimerase"/>
    <property type="match status" value="1"/>
</dbReference>
<evidence type="ECO:0000313" key="7">
    <source>
        <dbReference type="Proteomes" id="UP000886808"/>
    </source>
</evidence>
<dbReference type="NCBIfam" id="TIGR02197">
    <property type="entry name" value="heptose_epim"/>
    <property type="match status" value="1"/>
</dbReference>
<protein>
    <recommendedName>
        <fullName evidence="4">ADP-L-glycero-D-manno-heptose-6-epimerase</fullName>
        <ecNumber evidence="4">5.1.3.20</ecNumber>
    </recommendedName>
    <alternativeName>
        <fullName evidence="4">ADP-L-glycero-beta-D-manno-heptose-6-epimerase</fullName>
        <shortName evidence="4">ADP-glyceromanno-heptose 6-epimerase</shortName>
        <shortName evidence="4">ADP-hep 6-epimerase</shortName>
        <shortName evidence="4">AGME</shortName>
    </alternativeName>
</protein>
<comment type="domain">
    <text evidence="4">Contains a large N-terminal NADP-binding domain, and a smaller C-terminal substrate-binding domain.</text>
</comment>
<dbReference type="PANTHER" id="PTHR43103">
    <property type="entry name" value="NUCLEOSIDE-DIPHOSPHATE-SUGAR EPIMERASE"/>
    <property type="match status" value="1"/>
</dbReference>
<feature type="binding site" evidence="4">
    <location>
        <position position="170"/>
    </location>
    <ligand>
        <name>NADP(+)</name>
        <dbReference type="ChEBI" id="CHEBI:58349"/>
    </ligand>
</feature>
<accession>A0A9D1PHZ7</accession>
<dbReference type="AlphaFoldDB" id="A0A9D1PHZ7"/>
<comment type="pathway">
    <text evidence="4">Nucleotide-sugar biosynthesis; ADP-L-glycero-beta-D-manno-heptose biosynthesis; ADP-L-glycero-beta-D-manno-heptose from D-glycero-beta-D-manno-heptose 7-phosphate: step 4/4.</text>
</comment>
<feature type="active site" description="Proton acceptor" evidence="4">
    <location>
        <position position="178"/>
    </location>
</feature>
<feature type="binding site" evidence="4">
    <location>
        <position position="91"/>
    </location>
    <ligand>
        <name>NADP(+)</name>
        <dbReference type="ChEBI" id="CHEBI:58349"/>
    </ligand>
</feature>
<dbReference type="CDD" id="cd05248">
    <property type="entry name" value="ADP_GME_SDR_e"/>
    <property type="match status" value="1"/>
</dbReference>
<dbReference type="EC" id="5.1.3.20" evidence="4"/>
<evidence type="ECO:0000256" key="4">
    <source>
        <dbReference type="HAMAP-Rule" id="MF_01601"/>
    </source>
</evidence>
<dbReference type="GO" id="GO:0008712">
    <property type="term" value="F:ADP-glyceromanno-heptose 6-epimerase activity"/>
    <property type="evidence" value="ECO:0007669"/>
    <property type="project" value="UniProtKB-UniRule"/>
</dbReference>
<dbReference type="InterPro" id="IPR011912">
    <property type="entry name" value="Heptose_epim"/>
</dbReference>
<dbReference type="InterPro" id="IPR001509">
    <property type="entry name" value="Epimerase_deHydtase"/>
</dbReference>
<feature type="binding site" evidence="4">
    <location>
        <position position="180"/>
    </location>
    <ligand>
        <name>substrate</name>
    </ligand>
</feature>
<feature type="binding site" evidence="4">
    <location>
        <position position="145"/>
    </location>
    <ligand>
        <name>NADP(+)</name>
        <dbReference type="ChEBI" id="CHEBI:58349"/>
    </ligand>
</feature>
<proteinExistence type="inferred from homology"/>
<dbReference type="Proteomes" id="UP000886808">
    <property type="component" value="Unassembled WGS sequence"/>
</dbReference>
<reference evidence="6" key="1">
    <citation type="journal article" date="2021" name="PeerJ">
        <title>Extensive microbial diversity within the chicken gut microbiome revealed by metagenomics and culture.</title>
        <authorList>
            <person name="Gilroy R."/>
            <person name="Ravi A."/>
            <person name="Getino M."/>
            <person name="Pursley I."/>
            <person name="Horton D.L."/>
            <person name="Alikhan N.F."/>
            <person name="Baker D."/>
            <person name="Gharbi K."/>
            <person name="Hall N."/>
            <person name="Watson M."/>
            <person name="Adriaenssens E.M."/>
            <person name="Foster-Nyarko E."/>
            <person name="Jarju S."/>
            <person name="Secka A."/>
            <person name="Antonio M."/>
            <person name="Oren A."/>
            <person name="Chaudhuri R.R."/>
            <person name="La Ragione R."/>
            <person name="Hildebrand F."/>
            <person name="Pallen M.J."/>
        </authorList>
    </citation>
    <scope>NUCLEOTIDE SEQUENCE</scope>
    <source>
        <strain evidence="6">CHK193-4272</strain>
    </source>
</reference>
<dbReference type="PANTHER" id="PTHR43103:SF3">
    <property type="entry name" value="ADP-L-GLYCERO-D-MANNO-HEPTOSE-6-EPIMERASE"/>
    <property type="match status" value="1"/>
</dbReference>
<dbReference type="HAMAP" id="MF_01601">
    <property type="entry name" value="Heptose_epimerase"/>
    <property type="match status" value="1"/>
</dbReference>
<dbReference type="EMBL" id="DXIE01000028">
    <property type="protein sequence ID" value="HIV62140.1"/>
    <property type="molecule type" value="Genomic_DNA"/>
</dbReference>
<feature type="binding site" evidence="4">
    <location>
        <position position="215"/>
    </location>
    <ligand>
        <name>substrate</name>
    </ligand>
</feature>
<keyword evidence="1 4" id="KW-0521">NADP</keyword>
<dbReference type="InterPro" id="IPR036291">
    <property type="entry name" value="NAD(P)-bd_dom_sf"/>
</dbReference>
<dbReference type="GO" id="GO:0050661">
    <property type="term" value="F:NADP binding"/>
    <property type="evidence" value="ECO:0007669"/>
    <property type="project" value="InterPro"/>
</dbReference>
<dbReference type="SUPFAM" id="SSF51735">
    <property type="entry name" value="NAD(P)-binding Rossmann-fold domains"/>
    <property type="match status" value="1"/>
</dbReference>
<dbReference type="Gene3D" id="3.40.50.720">
    <property type="entry name" value="NAD(P)-binding Rossmann-like Domain"/>
    <property type="match status" value="1"/>
</dbReference>
<evidence type="ECO:0000313" key="6">
    <source>
        <dbReference type="EMBL" id="HIV62140.1"/>
    </source>
</evidence>
<comment type="cofactor">
    <cofactor evidence="4">
        <name>NADP(+)</name>
        <dbReference type="ChEBI" id="CHEBI:58349"/>
    </cofactor>
    <text evidence="4">Binds 1 NADP(+) per subunit.</text>
</comment>
<gene>
    <name evidence="6" type="primary">rfaD</name>
    <name evidence="4" type="synonym">hldD</name>
    <name evidence="6" type="ORF">H9746_04730</name>
</gene>
<feature type="binding site" evidence="4">
    <location>
        <position position="54"/>
    </location>
    <ligand>
        <name>NADP(+)</name>
        <dbReference type="ChEBI" id="CHEBI:58349"/>
    </ligand>
</feature>
<feature type="binding site" evidence="4">
    <location>
        <begin position="74"/>
        <end position="78"/>
    </location>
    <ligand>
        <name>NADP(+)</name>
        <dbReference type="ChEBI" id="CHEBI:58349"/>
    </ligand>
</feature>
<feature type="domain" description="NAD-dependent epimerase/dehydratase" evidence="5">
    <location>
        <begin position="3"/>
        <end position="243"/>
    </location>
</feature>
<feature type="binding site" evidence="4">
    <location>
        <position position="169"/>
    </location>
    <ligand>
        <name>substrate</name>
    </ligand>
</feature>
<comment type="caution">
    <text evidence="6">The sequence shown here is derived from an EMBL/GenBank/DDBJ whole genome shotgun (WGS) entry which is preliminary data.</text>
</comment>
<dbReference type="GO" id="GO:0005975">
    <property type="term" value="P:carbohydrate metabolic process"/>
    <property type="evidence" value="ECO:0007669"/>
    <property type="project" value="UniProtKB-UniRule"/>
</dbReference>
<comment type="similarity">
    <text evidence="4">Belongs to the NAD(P)-dependent epimerase/dehydratase family. HldD subfamily.</text>
</comment>
<feature type="binding site" evidence="4">
    <location>
        <position position="280"/>
    </location>
    <ligand>
        <name>substrate</name>
    </ligand>
</feature>
<feature type="binding site" evidence="4">
    <location>
        <position position="187"/>
    </location>
    <ligand>
        <name>substrate</name>
    </ligand>
</feature>
<feature type="binding site" evidence="4">
    <location>
        <position position="39"/>
    </location>
    <ligand>
        <name>NADP(+)</name>
        <dbReference type="ChEBI" id="CHEBI:58349"/>
    </ligand>
</feature>
<feature type="binding site" evidence="4">
    <location>
        <begin position="11"/>
        <end position="12"/>
    </location>
    <ligand>
        <name>NADP(+)</name>
        <dbReference type="ChEBI" id="CHEBI:58349"/>
    </ligand>
</feature>
<evidence type="ECO:0000259" key="5">
    <source>
        <dbReference type="Pfam" id="PF01370"/>
    </source>
</evidence>
<organism evidence="6 7">
    <name type="scientific">Candidatus Butyricicoccus avistercoris</name>
    <dbReference type="NCBI Taxonomy" id="2838518"/>
    <lineage>
        <taxon>Bacteria</taxon>
        <taxon>Bacillati</taxon>
        <taxon>Bacillota</taxon>
        <taxon>Clostridia</taxon>
        <taxon>Eubacteriales</taxon>
        <taxon>Butyricicoccaceae</taxon>
        <taxon>Butyricicoccus</taxon>
    </lineage>
</organism>